<protein>
    <submittedName>
        <fullName evidence="2">Uncharacterized protein</fullName>
    </submittedName>
</protein>
<reference evidence="2" key="1">
    <citation type="submission" date="2023-05" db="EMBL/GenBank/DDBJ databases">
        <authorList>
            <person name="Stuckert A."/>
        </authorList>
    </citation>
    <scope>NUCLEOTIDE SEQUENCE</scope>
</reference>
<proteinExistence type="predicted"/>
<dbReference type="Proteomes" id="UP001162483">
    <property type="component" value="Unassembled WGS sequence"/>
</dbReference>
<comment type="caution">
    <text evidence="2">The sequence shown here is derived from an EMBL/GenBank/DDBJ whole genome shotgun (WGS) entry which is preliminary data.</text>
</comment>
<accession>A0ABN9E3L5</accession>
<feature type="compositionally biased region" description="Pro residues" evidence="1">
    <location>
        <begin position="88"/>
        <end position="101"/>
    </location>
</feature>
<feature type="non-terminal residue" evidence="2">
    <location>
        <position position="1"/>
    </location>
</feature>
<feature type="region of interest" description="Disordered" evidence="1">
    <location>
        <begin position="68"/>
        <end position="101"/>
    </location>
</feature>
<organism evidence="2 3">
    <name type="scientific">Staurois parvus</name>
    <dbReference type="NCBI Taxonomy" id="386267"/>
    <lineage>
        <taxon>Eukaryota</taxon>
        <taxon>Metazoa</taxon>
        <taxon>Chordata</taxon>
        <taxon>Craniata</taxon>
        <taxon>Vertebrata</taxon>
        <taxon>Euteleostomi</taxon>
        <taxon>Amphibia</taxon>
        <taxon>Batrachia</taxon>
        <taxon>Anura</taxon>
        <taxon>Neobatrachia</taxon>
        <taxon>Ranoidea</taxon>
        <taxon>Ranidae</taxon>
        <taxon>Staurois</taxon>
    </lineage>
</organism>
<evidence type="ECO:0000256" key="1">
    <source>
        <dbReference type="SAM" id="MobiDB-lite"/>
    </source>
</evidence>
<evidence type="ECO:0000313" key="2">
    <source>
        <dbReference type="EMBL" id="CAI9579357.1"/>
    </source>
</evidence>
<evidence type="ECO:0000313" key="3">
    <source>
        <dbReference type="Proteomes" id="UP001162483"/>
    </source>
</evidence>
<keyword evidence="3" id="KW-1185">Reference proteome</keyword>
<sequence>PRPLPGGCPAVSAELTRCPLFRQLLLTRCPQSCQTTRCPTVCLGLGARRFVWGLETCPLQPGGPGARPCFRLGPETFPPPHRSGGPRPVAPPGGPAPAAPL</sequence>
<name>A0ABN9E3L5_9NEOB</name>
<dbReference type="EMBL" id="CATNWA010015087">
    <property type="protein sequence ID" value="CAI9579357.1"/>
    <property type="molecule type" value="Genomic_DNA"/>
</dbReference>
<gene>
    <name evidence="2" type="ORF">SPARVUS_LOCUS9060473</name>
</gene>